<dbReference type="InterPro" id="IPR050281">
    <property type="entry name" value="Flavin_monoamine_oxidase"/>
</dbReference>
<dbReference type="Gene3D" id="3.90.660.10">
    <property type="match status" value="1"/>
</dbReference>
<dbReference type="PANTHER" id="PTHR10742:SF386">
    <property type="entry name" value="LYSINE-SPECIFIC HISTONE DEMETHYLASE 1A"/>
    <property type="match status" value="1"/>
</dbReference>
<proteinExistence type="inferred from homology"/>
<keyword evidence="2" id="KW-0560">Oxidoreductase</keyword>
<keyword evidence="5" id="KW-1185">Reference proteome</keyword>
<name>A0A2P6V1R4_9CHLO</name>
<reference evidence="4 5" key="1">
    <citation type="journal article" date="2018" name="Plant J.">
        <title>Genome sequences of Chlorella sorokiniana UTEX 1602 and Micractinium conductrix SAG 241.80: implications to maltose excretion by a green alga.</title>
        <authorList>
            <person name="Arriola M.B."/>
            <person name="Velmurugan N."/>
            <person name="Zhang Y."/>
            <person name="Plunkett M.H."/>
            <person name="Hondzo H."/>
            <person name="Barney B.M."/>
        </authorList>
    </citation>
    <scope>NUCLEOTIDE SEQUENCE [LARGE SCALE GENOMIC DNA]</scope>
    <source>
        <strain evidence="4 5">SAG 241.80</strain>
    </source>
</reference>
<evidence type="ECO:0000313" key="4">
    <source>
        <dbReference type="EMBL" id="PSC68030.1"/>
    </source>
</evidence>
<comment type="similarity">
    <text evidence="1">Belongs to the flavin monoamine oxidase family.</text>
</comment>
<dbReference type="Proteomes" id="UP000239649">
    <property type="component" value="Unassembled WGS sequence"/>
</dbReference>
<evidence type="ECO:0000313" key="5">
    <source>
        <dbReference type="Proteomes" id="UP000239649"/>
    </source>
</evidence>
<dbReference type="SUPFAM" id="SSF51905">
    <property type="entry name" value="FAD/NAD(P)-binding domain"/>
    <property type="match status" value="1"/>
</dbReference>
<protein>
    <submittedName>
        <fullName evidence="4">Amine oxidase</fullName>
    </submittedName>
</protein>
<dbReference type="EMBL" id="LHPF02000043">
    <property type="protein sequence ID" value="PSC68030.1"/>
    <property type="molecule type" value="Genomic_DNA"/>
</dbReference>
<dbReference type="AlphaFoldDB" id="A0A2P6V1R4"/>
<dbReference type="STRING" id="554055.A0A2P6V1R4"/>
<evidence type="ECO:0000256" key="1">
    <source>
        <dbReference type="ARBA" id="ARBA00005995"/>
    </source>
</evidence>
<dbReference type="OrthoDB" id="5046242at2759"/>
<dbReference type="GO" id="GO:0006598">
    <property type="term" value="P:polyamine catabolic process"/>
    <property type="evidence" value="ECO:0007669"/>
    <property type="project" value="TreeGrafter"/>
</dbReference>
<accession>A0A2P6V1R4</accession>
<dbReference type="PANTHER" id="PTHR10742">
    <property type="entry name" value="FLAVIN MONOAMINE OXIDASE"/>
    <property type="match status" value="1"/>
</dbReference>
<dbReference type="InterPro" id="IPR036188">
    <property type="entry name" value="FAD/NAD-bd_sf"/>
</dbReference>
<comment type="caution">
    <text evidence="4">The sequence shown here is derived from an EMBL/GenBank/DDBJ whole genome shotgun (WGS) entry which is preliminary data.</text>
</comment>
<gene>
    <name evidence="4" type="ORF">C2E20_8306</name>
</gene>
<evidence type="ECO:0000259" key="3">
    <source>
        <dbReference type="Pfam" id="PF01593"/>
    </source>
</evidence>
<organism evidence="4 5">
    <name type="scientific">Micractinium conductrix</name>
    <dbReference type="NCBI Taxonomy" id="554055"/>
    <lineage>
        <taxon>Eukaryota</taxon>
        <taxon>Viridiplantae</taxon>
        <taxon>Chlorophyta</taxon>
        <taxon>core chlorophytes</taxon>
        <taxon>Trebouxiophyceae</taxon>
        <taxon>Chlorellales</taxon>
        <taxon>Chlorellaceae</taxon>
        <taxon>Chlorella clade</taxon>
        <taxon>Micractinium</taxon>
    </lineage>
</organism>
<dbReference type="PRINTS" id="PR00411">
    <property type="entry name" value="PNDRDTASEI"/>
</dbReference>
<dbReference type="InterPro" id="IPR002937">
    <property type="entry name" value="Amino_oxidase"/>
</dbReference>
<dbReference type="Gene3D" id="3.50.50.60">
    <property type="entry name" value="FAD/NAD(P)-binding domain"/>
    <property type="match status" value="1"/>
</dbReference>
<dbReference type="Pfam" id="PF01593">
    <property type="entry name" value="Amino_oxidase"/>
    <property type="match status" value="1"/>
</dbReference>
<dbReference type="GO" id="GO:0046592">
    <property type="term" value="F:polyamine oxidase activity"/>
    <property type="evidence" value="ECO:0007669"/>
    <property type="project" value="TreeGrafter"/>
</dbReference>
<evidence type="ECO:0000256" key="2">
    <source>
        <dbReference type="ARBA" id="ARBA00023002"/>
    </source>
</evidence>
<sequence length="540" mass="54984">MLLPEELAAAGAPTLSADVIVVGAGAAGLAAAGLLARNTSVLLLEARDRVGGRIQSQPFAGLTAELGAQFIWGAGGGGEEATGPTSDGLVSPLTAEANRLGLQRVLLGTSTDGTPRRRRFRSDGAPLTAQQAAAVQRWEADFAALAAGASPNASAAGVLAGAPLLSRLASGSGSLGSTAANAAALGGALAAAYGDKWGAQLSLLSASQADTYTRFPQPDNIVVGGFNRLPLSWAQFLGSRLRLNSPVTAVRHNESWAEVTLADGSKLAAQYVVLAVLLGVLRSGGIALEPALPEEAQAALSRLRVGRLEKLWLEFGEVFWEGEWCGAGEQRAPCEQLELLTPPTVAGVAWRRFISMAAYTRRPVLVALASGEGAEALEGLSEEQAVESALAALRLVFPGRVPAAPVASLLTRWGQDPWAQGSHSYYAVGGGPVDRATLAEPQSGSLVLAGEAASAAHPSTVLGAWLSGREAAYRVLDAAAELPQCGSVPGSLGVCVAPPPPTGSSSGAELLCGCQELPASGESVDEVSGAAEFNIDEVTV</sequence>
<dbReference type="SUPFAM" id="SSF54373">
    <property type="entry name" value="FAD-linked reductases, C-terminal domain"/>
    <property type="match status" value="1"/>
</dbReference>
<feature type="domain" description="Amine oxidase" evidence="3">
    <location>
        <begin position="27"/>
        <end position="476"/>
    </location>
</feature>